<gene>
    <name evidence="3" type="ORF">SAMN05421630_10749</name>
</gene>
<dbReference type="KEGG" id="pmad:BAY61_25575"/>
<feature type="region of interest" description="Disordered" evidence="1">
    <location>
        <begin position="227"/>
        <end position="280"/>
    </location>
</feature>
<dbReference type="Pfam" id="PF11303">
    <property type="entry name" value="DUF3105"/>
    <property type="match status" value="1"/>
</dbReference>
<evidence type="ECO:0000313" key="4">
    <source>
        <dbReference type="Proteomes" id="UP000199494"/>
    </source>
</evidence>
<accession>A0A222VV91</accession>
<feature type="transmembrane region" description="Helical" evidence="2">
    <location>
        <begin position="32"/>
        <end position="55"/>
    </location>
</feature>
<reference evidence="3 4" key="1">
    <citation type="submission" date="2016-10" db="EMBL/GenBank/DDBJ databases">
        <authorList>
            <person name="de Groot N.N."/>
        </authorList>
    </citation>
    <scope>NUCLEOTIDE SEQUENCE [LARGE SCALE GENOMIC DNA]</scope>
    <source>
        <strain evidence="3 4">CGMCC 4.5506</strain>
    </source>
</reference>
<evidence type="ECO:0000313" key="3">
    <source>
        <dbReference type="EMBL" id="SDD26499.1"/>
    </source>
</evidence>
<dbReference type="STRING" id="530584.SAMN05421630_10749"/>
<feature type="compositionally biased region" description="Pro residues" evidence="1">
    <location>
        <begin position="237"/>
        <end position="250"/>
    </location>
</feature>
<sequence>MASGSKKKGTPKKKSAVNAARSSVVAKKQVPWGTIAAVVGIVLLAGAVFGYYYVASGDKRAQAEREESAAAFAPTDKEPNPSNRIEGVVTEEYSGGAHVLPTERVAYDKTPPFGGPHDGFWAACNGVVYPNPVRTENMVHSLEHGAVWIAYDPDRIQGDDLDTLKVRAEGKPFTMMSPYPGLDSPIALQSWGHQLKLESVDDERIDQFIAALRRNANTYPEIGASCDALGPGRFDPDNPPAFDPAPPGPDAKPMDYKGSDGAADEQMGGGQQAPTPPAGG</sequence>
<keyword evidence="4" id="KW-1185">Reference proteome</keyword>
<dbReference type="AlphaFoldDB" id="A0A222VV91"/>
<feature type="compositionally biased region" description="Basic residues" evidence="1">
    <location>
        <begin position="1"/>
        <end position="15"/>
    </location>
</feature>
<evidence type="ECO:0000256" key="1">
    <source>
        <dbReference type="SAM" id="MobiDB-lite"/>
    </source>
</evidence>
<keyword evidence="2" id="KW-0472">Membrane</keyword>
<feature type="region of interest" description="Disordered" evidence="1">
    <location>
        <begin position="1"/>
        <end position="20"/>
    </location>
</feature>
<protein>
    <submittedName>
        <fullName evidence="3">Uncharacterized protein</fullName>
    </submittedName>
</protein>
<name>A0A222VV91_9PSEU</name>
<proteinExistence type="predicted"/>
<dbReference type="InterPro" id="IPR021454">
    <property type="entry name" value="DUF3105"/>
</dbReference>
<dbReference type="EMBL" id="FMZE01000007">
    <property type="protein sequence ID" value="SDD26499.1"/>
    <property type="molecule type" value="Genomic_DNA"/>
</dbReference>
<organism evidence="3 4">
    <name type="scientific">Prauserella marina</name>
    <dbReference type="NCBI Taxonomy" id="530584"/>
    <lineage>
        <taxon>Bacteria</taxon>
        <taxon>Bacillati</taxon>
        <taxon>Actinomycetota</taxon>
        <taxon>Actinomycetes</taxon>
        <taxon>Pseudonocardiales</taxon>
        <taxon>Pseudonocardiaceae</taxon>
        <taxon>Prauserella</taxon>
    </lineage>
</organism>
<dbReference type="OrthoDB" id="164831at2"/>
<dbReference type="RefSeq" id="WP_091806771.1">
    <property type="nucleotide sequence ID" value="NZ_CP016353.1"/>
</dbReference>
<dbReference type="Proteomes" id="UP000199494">
    <property type="component" value="Unassembled WGS sequence"/>
</dbReference>
<keyword evidence="2" id="KW-0812">Transmembrane</keyword>
<keyword evidence="2" id="KW-1133">Transmembrane helix</keyword>
<evidence type="ECO:0000256" key="2">
    <source>
        <dbReference type="SAM" id="Phobius"/>
    </source>
</evidence>